<evidence type="ECO:0000313" key="2">
    <source>
        <dbReference type="EMBL" id="WRY33508.1"/>
    </source>
</evidence>
<dbReference type="Proteomes" id="UP001623290">
    <property type="component" value="Chromosome"/>
</dbReference>
<evidence type="ECO:0000259" key="1">
    <source>
        <dbReference type="Pfam" id="PF04273"/>
    </source>
</evidence>
<dbReference type="InterPro" id="IPR029021">
    <property type="entry name" value="Prot-tyrosine_phosphatase-like"/>
</dbReference>
<dbReference type="Gene3D" id="3.90.190.10">
    <property type="entry name" value="Protein tyrosine phosphatase superfamily"/>
    <property type="match status" value="1"/>
</dbReference>
<sequence length="143" mass="15705">MDIRPLSSEFAVSPQISLEDVSTLAEQGFRSLIINRPDEENPPELAHEHFVKAAAENGMTAHYLPFYPGEMTLELVQAFEACLNDAEKPCFAYCRSGTRSSHLWAMAQAGRMDIAEIVSAAASAGYDHRPLITTLASYAEQKA</sequence>
<dbReference type="NCBIfam" id="TIGR01244">
    <property type="entry name" value="TIGR01244 family sulfur transferase"/>
    <property type="match status" value="1"/>
</dbReference>
<protein>
    <submittedName>
        <fullName evidence="2">TIGR01244 family sulfur transferase</fullName>
    </submittedName>
</protein>
<gene>
    <name evidence="2" type="ORF">RPE78_12605</name>
</gene>
<reference evidence="2 3" key="1">
    <citation type="submission" date="2023-09" db="EMBL/GenBank/DDBJ databases">
        <title>Thioclava shenzhenensis sp. nov., a multidrug resistant bacteria-antagonizing species isolated from coastal seawater.</title>
        <authorList>
            <person name="Long M."/>
        </authorList>
    </citation>
    <scope>NUCLEOTIDE SEQUENCE [LARGE SCALE GENOMIC DNA]</scope>
    <source>
        <strain evidence="2 3">FTW29</strain>
    </source>
</reference>
<feature type="domain" description="Beta-lactamase hydrolase-like protein phosphatase-like" evidence="1">
    <location>
        <begin position="2"/>
        <end position="110"/>
    </location>
</feature>
<keyword evidence="2" id="KW-0808">Transferase</keyword>
<dbReference type="InterPro" id="IPR005939">
    <property type="entry name" value="BLH_phosphatase-like"/>
</dbReference>
<dbReference type="RefSeq" id="WP_339107281.1">
    <property type="nucleotide sequence ID" value="NZ_CP135443.1"/>
</dbReference>
<name>A0ABZ1DYH1_9RHOB</name>
<dbReference type="Pfam" id="PF04273">
    <property type="entry name" value="BLH_phosphatase"/>
    <property type="match status" value="1"/>
</dbReference>
<dbReference type="EMBL" id="CP135443">
    <property type="protein sequence ID" value="WRY33508.1"/>
    <property type="molecule type" value="Genomic_DNA"/>
</dbReference>
<dbReference type="GO" id="GO:0016740">
    <property type="term" value="F:transferase activity"/>
    <property type="evidence" value="ECO:0007669"/>
    <property type="project" value="UniProtKB-KW"/>
</dbReference>
<dbReference type="SUPFAM" id="SSF52799">
    <property type="entry name" value="(Phosphotyrosine protein) phosphatases II"/>
    <property type="match status" value="1"/>
</dbReference>
<keyword evidence="3" id="KW-1185">Reference proteome</keyword>
<dbReference type="CDD" id="cd14503">
    <property type="entry name" value="PTP-bact"/>
    <property type="match status" value="1"/>
</dbReference>
<proteinExistence type="predicted"/>
<accession>A0ABZ1DYH1</accession>
<evidence type="ECO:0000313" key="3">
    <source>
        <dbReference type="Proteomes" id="UP001623290"/>
    </source>
</evidence>
<organism evidence="2 3">
    <name type="scientific">Thioclava litoralis</name>
    <dbReference type="NCBI Taxonomy" id="3076557"/>
    <lineage>
        <taxon>Bacteria</taxon>
        <taxon>Pseudomonadati</taxon>
        <taxon>Pseudomonadota</taxon>
        <taxon>Alphaproteobacteria</taxon>
        <taxon>Rhodobacterales</taxon>
        <taxon>Paracoccaceae</taxon>
        <taxon>Thioclava</taxon>
    </lineage>
</organism>